<dbReference type="RefSeq" id="WP_089023724.1">
    <property type="nucleotide sequence ID" value="NZ_NIQC01000015.1"/>
</dbReference>
<evidence type="ECO:0000313" key="2">
    <source>
        <dbReference type="Proteomes" id="UP000214588"/>
    </source>
</evidence>
<dbReference type="SUPFAM" id="SSF46767">
    <property type="entry name" value="Methylated DNA-protein cysteine methyltransferase, C-terminal domain"/>
    <property type="match status" value="1"/>
</dbReference>
<name>A0A226BX59_9FIRM</name>
<dbReference type="EMBL" id="NIQC01000015">
    <property type="protein sequence ID" value="OWZ83603.1"/>
    <property type="molecule type" value="Genomic_DNA"/>
</dbReference>
<dbReference type="AlphaFoldDB" id="A0A226BX59"/>
<proteinExistence type="predicted"/>
<dbReference type="OrthoDB" id="9789813at2"/>
<evidence type="ECO:0000313" key="1">
    <source>
        <dbReference type="EMBL" id="OWZ83603.1"/>
    </source>
</evidence>
<dbReference type="Proteomes" id="UP000214588">
    <property type="component" value="Unassembled WGS sequence"/>
</dbReference>
<sequence>MQAKMTFETSRGCWIFIHDIFQVVKVLMPTSKETILLPEEPIDRLYDELTTYFQGKPVKFTVPIAIPKSPNFTHKVLKIVSEIKWGEVKSYGDIAKIAGLP</sequence>
<dbReference type="InterPro" id="IPR036388">
    <property type="entry name" value="WH-like_DNA-bd_sf"/>
</dbReference>
<organism evidence="1 2">
    <name type="scientific">Natranaerobius trueperi</name>
    <dbReference type="NCBI Taxonomy" id="759412"/>
    <lineage>
        <taxon>Bacteria</taxon>
        <taxon>Bacillati</taxon>
        <taxon>Bacillota</taxon>
        <taxon>Clostridia</taxon>
        <taxon>Natranaerobiales</taxon>
        <taxon>Natranaerobiaceae</taxon>
        <taxon>Natranaerobius</taxon>
    </lineage>
</organism>
<gene>
    <name evidence="1" type="ORF">CDO51_07790</name>
</gene>
<dbReference type="Gene3D" id="1.10.10.10">
    <property type="entry name" value="Winged helix-like DNA-binding domain superfamily/Winged helix DNA-binding domain"/>
    <property type="match status" value="1"/>
</dbReference>
<protein>
    <submittedName>
        <fullName evidence="1">Uncharacterized protein</fullName>
    </submittedName>
</protein>
<comment type="caution">
    <text evidence="1">The sequence shown here is derived from an EMBL/GenBank/DDBJ whole genome shotgun (WGS) entry which is preliminary data.</text>
</comment>
<keyword evidence="2" id="KW-1185">Reference proteome</keyword>
<dbReference type="InterPro" id="IPR036217">
    <property type="entry name" value="MethylDNA_cys_MeTrfase_DNAb"/>
</dbReference>
<reference evidence="1 2" key="1">
    <citation type="submission" date="2017-06" db="EMBL/GenBank/DDBJ databases">
        <title>Draft Genome Sequence of Natranaerobius trueperi halophilic, alkalithermophilic bacteria from soda lakes.</title>
        <authorList>
            <person name="Zhao B."/>
        </authorList>
    </citation>
    <scope>NUCLEOTIDE SEQUENCE [LARGE SCALE GENOMIC DNA]</scope>
    <source>
        <strain evidence="1 2">DSM 18760</strain>
    </source>
</reference>
<accession>A0A226BX59</accession>